<feature type="region of interest" description="Disordered" evidence="1">
    <location>
        <begin position="164"/>
        <end position="286"/>
    </location>
</feature>
<dbReference type="CDD" id="cd02440">
    <property type="entry name" value="AdoMet_MTases"/>
    <property type="match status" value="1"/>
</dbReference>
<dbReference type="PANTHER" id="PTHR44068">
    <property type="entry name" value="ZGC:194242"/>
    <property type="match status" value="1"/>
</dbReference>
<dbReference type="InterPro" id="IPR050447">
    <property type="entry name" value="Erg6_SMT_methyltransf"/>
</dbReference>
<feature type="compositionally biased region" description="Low complexity" evidence="1">
    <location>
        <begin position="211"/>
        <end position="227"/>
    </location>
</feature>
<feature type="compositionally biased region" description="Polar residues" evidence="1">
    <location>
        <begin position="524"/>
        <end position="533"/>
    </location>
</feature>
<feature type="compositionally biased region" description="Low complexity" evidence="1">
    <location>
        <begin position="392"/>
        <end position="420"/>
    </location>
</feature>
<feature type="region of interest" description="Disordered" evidence="1">
    <location>
        <begin position="306"/>
        <end position="326"/>
    </location>
</feature>
<feature type="compositionally biased region" description="Pro residues" evidence="1">
    <location>
        <begin position="310"/>
        <end position="321"/>
    </location>
</feature>
<feature type="compositionally biased region" description="Polar residues" evidence="1">
    <location>
        <begin position="241"/>
        <end position="255"/>
    </location>
</feature>
<evidence type="ECO:0000256" key="1">
    <source>
        <dbReference type="SAM" id="MobiDB-lite"/>
    </source>
</evidence>
<feature type="region of interest" description="Disordered" evidence="1">
    <location>
        <begin position="1"/>
        <end position="23"/>
    </location>
</feature>
<feature type="region of interest" description="Disordered" evidence="1">
    <location>
        <begin position="961"/>
        <end position="989"/>
    </location>
</feature>
<feature type="compositionally biased region" description="Polar residues" evidence="1">
    <location>
        <begin position="107"/>
        <end position="120"/>
    </location>
</feature>
<feature type="compositionally biased region" description="Low complexity" evidence="1">
    <location>
        <begin position="481"/>
        <end position="516"/>
    </location>
</feature>
<feature type="compositionally biased region" description="Basic residues" evidence="1">
    <location>
        <begin position="14"/>
        <end position="23"/>
    </location>
</feature>
<dbReference type="PANTHER" id="PTHR44068:SF11">
    <property type="entry name" value="GERANYL DIPHOSPHATE 2-C-METHYLTRANSFERASE"/>
    <property type="match status" value="1"/>
</dbReference>
<feature type="region of interest" description="Disordered" evidence="1">
    <location>
        <begin position="98"/>
        <end position="146"/>
    </location>
</feature>
<sequence>MRGRPKAIPGPAGRRLRQSRSASPRHRCANLICPPGPVSAFRPFQIFPWPGGVHDCISSSILAFTQHAYLCLLLHRYHHHHQLVRDPRTRAQPFMSSRTAAGRRRLQNAQVQTSTPTSFSPRALFGFGSKAKERKRTPKSSPTPYVHNPVLLILRDLHGVLRRTPPPIRPSVHFTPSTDDPPSVRPRHPSTQTPPGRYGDASPLSGSRDLPSSPTRSPSCPTVSSPRSPFPPSSPRASGSTLQPPQRAQSRSPAWQSHALPPQEGASGQARGSHAAQKWPTSEGGAHYTRAHTVVSAVSPIPRRVASQPYAPPAHPCPPVPRIDTDPSLSERVLHASPARNGLYFAASPSLYSLSPLSSPERTPSEFLSPGPYGEAQTQVPSPASSGHLELTSVKSIASSSSSSHNSTSSNRSTISDFSTTPESPSKFVFPTSRSVAKPGGPSFKFGRKKPSNTRDSLSVTRPPLVRLRSYESAESLVVPGRARASSTSTTMSTGTAVSSATARSASSTGSTATAAPQPFVFPSSRTRANPSAQPALRLTPQLRLPARRGRVVRGGPSMEGRDYSPMEGTLSSSAGNRERVVTATERRARARSIHMRVGEYPFDQRDPSVQERDRHTHDLLRLLKPPDQPCFHDYGQLPPMTVLDLGCGQGWWMLEAARAWQEHGTQVIGFDLVDTTSKMWDEALMEGVSDNMRVITGNFLTQSLPFEDQTFDLVRMANLTYAIPFNQWEQVLREAKRVLTVGGRLELIDDHVFFPYGDTTLLSAAPWTNPEVIPPRPDSPQSPRAASLYLADAGAGHDDGHTLCDDTSEEGMDTATLHGPQSRPSSRASALRTASEEAEALFEYMMSHKFGLNLRLHAFLLDTMHRVFNGRAHEAETMRLAIAGPLASAPGLVLWPSTCIPMRTAEIEKHASRHCRTVLACQSALAEYALEVANEDDVDDDTVAEALWDYSEFLPYRFDGTTSSSKPQRQSVRPKPPTAPPRTDPRASMMSVASDFDALIEYQSEFRDMFDHSPEPVNGPRHSAEHSAYARASTVLDFNKIIREENEHDSGSELASRDLTHIRTFRVFDGVKT</sequence>
<feature type="region of interest" description="Disordered" evidence="1">
    <location>
        <begin position="476"/>
        <end position="533"/>
    </location>
</feature>
<protein>
    <recommendedName>
        <fullName evidence="2">Methyltransferase domain-containing protein</fullName>
    </recommendedName>
</protein>
<dbReference type="AlphaFoldDB" id="A0A550C2Y1"/>
<dbReference type="Gene3D" id="3.40.50.150">
    <property type="entry name" value="Vaccinia Virus protein VP39"/>
    <property type="match status" value="1"/>
</dbReference>
<feature type="region of interest" description="Disordered" evidence="1">
    <location>
        <begin position="801"/>
        <end position="833"/>
    </location>
</feature>
<feature type="domain" description="Methyltransferase" evidence="2">
    <location>
        <begin position="643"/>
        <end position="744"/>
    </location>
</feature>
<proteinExistence type="predicted"/>
<dbReference type="EMBL" id="VDMD01000030">
    <property type="protein sequence ID" value="TRM59120.1"/>
    <property type="molecule type" value="Genomic_DNA"/>
</dbReference>
<reference evidence="3 4" key="1">
    <citation type="journal article" date="2019" name="New Phytol.">
        <title>Comparative genomics reveals unique wood-decay strategies and fruiting body development in the Schizophyllaceae.</title>
        <authorList>
            <person name="Almasi E."/>
            <person name="Sahu N."/>
            <person name="Krizsan K."/>
            <person name="Balint B."/>
            <person name="Kovacs G.M."/>
            <person name="Kiss B."/>
            <person name="Cseklye J."/>
            <person name="Drula E."/>
            <person name="Henrissat B."/>
            <person name="Nagy I."/>
            <person name="Chovatia M."/>
            <person name="Adam C."/>
            <person name="LaButti K."/>
            <person name="Lipzen A."/>
            <person name="Riley R."/>
            <person name="Grigoriev I.V."/>
            <person name="Nagy L.G."/>
        </authorList>
    </citation>
    <scope>NUCLEOTIDE SEQUENCE [LARGE SCALE GENOMIC DNA]</scope>
    <source>
        <strain evidence="3 4">NL-1724</strain>
    </source>
</reference>
<dbReference type="OrthoDB" id="2013972at2759"/>
<feature type="compositionally biased region" description="Polar residues" evidence="1">
    <location>
        <begin position="376"/>
        <end position="385"/>
    </location>
</feature>
<evidence type="ECO:0000313" key="4">
    <source>
        <dbReference type="Proteomes" id="UP000320762"/>
    </source>
</evidence>
<dbReference type="InterPro" id="IPR041698">
    <property type="entry name" value="Methyltransf_25"/>
</dbReference>
<dbReference type="SUPFAM" id="SSF53335">
    <property type="entry name" value="S-adenosyl-L-methionine-dependent methyltransferases"/>
    <property type="match status" value="1"/>
</dbReference>
<dbReference type="STRING" id="97359.A0A550C2Y1"/>
<comment type="caution">
    <text evidence="3">The sequence shown here is derived from an EMBL/GenBank/DDBJ whole genome shotgun (WGS) entry which is preliminary data.</text>
</comment>
<name>A0A550C2Y1_9AGAR</name>
<accession>A0A550C2Y1</accession>
<feature type="region of interest" description="Disordered" evidence="1">
    <location>
        <begin position="552"/>
        <end position="581"/>
    </location>
</feature>
<feature type="region of interest" description="Disordered" evidence="1">
    <location>
        <begin position="356"/>
        <end position="461"/>
    </location>
</feature>
<evidence type="ECO:0000259" key="2">
    <source>
        <dbReference type="Pfam" id="PF13649"/>
    </source>
</evidence>
<evidence type="ECO:0000313" key="3">
    <source>
        <dbReference type="EMBL" id="TRM59120.1"/>
    </source>
</evidence>
<feature type="compositionally biased region" description="Polar residues" evidence="1">
    <location>
        <begin position="961"/>
        <end position="972"/>
    </location>
</feature>
<dbReference type="Pfam" id="PF13649">
    <property type="entry name" value="Methyltransf_25"/>
    <property type="match status" value="1"/>
</dbReference>
<dbReference type="InterPro" id="IPR029063">
    <property type="entry name" value="SAM-dependent_MTases_sf"/>
</dbReference>
<dbReference type="Proteomes" id="UP000320762">
    <property type="component" value="Unassembled WGS sequence"/>
</dbReference>
<gene>
    <name evidence="3" type="ORF">BD626DRAFT_172448</name>
</gene>
<keyword evidence="4" id="KW-1185">Reference proteome</keyword>
<organism evidence="3 4">
    <name type="scientific">Schizophyllum amplum</name>
    <dbReference type="NCBI Taxonomy" id="97359"/>
    <lineage>
        <taxon>Eukaryota</taxon>
        <taxon>Fungi</taxon>
        <taxon>Dikarya</taxon>
        <taxon>Basidiomycota</taxon>
        <taxon>Agaricomycotina</taxon>
        <taxon>Agaricomycetes</taxon>
        <taxon>Agaricomycetidae</taxon>
        <taxon>Agaricales</taxon>
        <taxon>Schizophyllaceae</taxon>
        <taxon>Schizophyllum</taxon>
    </lineage>
</organism>